<sequence length="416" mass="46447">MNADRVDIIIRGAGLAGTSLMLALVEQGYTGKILVVDKLPKPDTQKTWCFWGDQNLPDSMRALIAKRWLTWSFSSDDEEFEHKTSSFDESYCCIKAEDFYQYALSKLTKTSNIEWHWNTDCEQIDSDDTACEEGVAIMLNGKRVSADLGFDSAGQCTAPDAALNKVPNKAPNTSIINQYFSGAWVTSASPIFDSNSAALMKNMVADNHCFEFTYILPFNAHSALIELTRFSTRQESLSDMQSACEQIIADGKYGTNIGNETTIERWEKGVLPMDTRIKPVKVGNWESIGVRGNMIRASSGYAFMIIQRWAKYAAAVICNNAIQRENSGAKDTHRQQIVFTKSAVPSLYTKLDSVFLKVMRTDMARAPQLFSAMAQHIEAGAFARFMSESASFKDMLAMINAMPKRPFLRALITPEH</sequence>
<dbReference type="Gene3D" id="3.50.50.60">
    <property type="entry name" value="FAD/NAD(P)-binding domain"/>
    <property type="match status" value="1"/>
</dbReference>
<dbReference type="RefSeq" id="WP_163112046.1">
    <property type="nucleotide sequence ID" value="NZ_JAAAWP010000007.1"/>
</dbReference>
<dbReference type="Pfam" id="PF05834">
    <property type="entry name" value="Lycopene_cycl"/>
    <property type="match status" value="1"/>
</dbReference>
<evidence type="ECO:0000313" key="1">
    <source>
        <dbReference type="EMBL" id="NDW22193.1"/>
    </source>
</evidence>
<keyword evidence="2" id="KW-1185">Reference proteome</keyword>
<dbReference type="SUPFAM" id="SSF51905">
    <property type="entry name" value="FAD/NAD(P)-binding domain"/>
    <property type="match status" value="1"/>
</dbReference>
<dbReference type="InterPro" id="IPR036188">
    <property type="entry name" value="FAD/NAD-bd_sf"/>
</dbReference>
<name>A0A6L9MWB5_9ALTE</name>
<evidence type="ECO:0000313" key="2">
    <source>
        <dbReference type="Proteomes" id="UP000478837"/>
    </source>
</evidence>
<dbReference type="EMBL" id="JAAAWP010000007">
    <property type="protein sequence ID" value="NDW22193.1"/>
    <property type="molecule type" value="Genomic_DNA"/>
</dbReference>
<dbReference type="AlphaFoldDB" id="A0A6L9MWB5"/>
<comment type="caution">
    <text evidence="1">The sequence shown here is derived from an EMBL/GenBank/DDBJ whole genome shotgun (WGS) entry which is preliminary data.</text>
</comment>
<proteinExistence type="predicted"/>
<protein>
    <recommendedName>
        <fullName evidence="3">Lycopene cyclase</fullName>
    </recommendedName>
</protein>
<evidence type="ECO:0008006" key="3">
    <source>
        <dbReference type="Google" id="ProtNLM"/>
    </source>
</evidence>
<accession>A0A6L9MWB5</accession>
<dbReference type="Proteomes" id="UP000478837">
    <property type="component" value="Unassembled WGS sequence"/>
</dbReference>
<reference evidence="1 2" key="1">
    <citation type="submission" date="2020-01" db="EMBL/GenBank/DDBJ databases">
        <title>Genomes of bacteria type strains.</title>
        <authorList>
            <person name="Chen J."/>
            <person name="Zhu S."/>
            <person name="Yang J."/>
        </authorList>
    </citation>
    <scope>NUCLEOTIDE SEQUENCE [LARGE SCALE GENOMIC DNA]</scope>
    <source>
        <strain evidence="1 2">LMG 22958</strain>
    </source>
</reference>
<gene>
    <name evidence="1" type="ORF">GTW09_11720</name>
</gene>
<organism evidence="1 2">
    <name type="scientific">Alteromonas hispanica</name>
    <dbReference type="NCBI Taxonomy" id="315421"/>
    <lineage>
        <taxon>Bacteria</taxon>
        <taxon>Pseudomonadati</taxon>
        <taxon>Pseudomonadota</taxon>
        <taxon>Gammaproteobacteria</taxon>
        <taxon>Alteromonadales</taxon>
        <taxon>Alteromonadaceae</taxon>
        <taxon>Alteromonas/Salinimonas group</taxon>
        <taxon>Alteromonas</taxon>
    </lineage>
</organism>